<keyword evidence="10" id="KW-0677">Repeat</keyword>
<evidence type="ECO:0000256" key="15">
    <source>
        <dbReference type="ARBA" id="ARBA00023026"/>
    </source>
</evidence>
<dbReference type="GO" id="GO:0004673">
    <property type="term" value="F:protein histidine kinase activity"/>
    <property type="evidence" value="ECO:0007669"/>
    <property type="project" value="UniProtKB-EC"/>
</dbReference>
<dbReference type="InterPro" id="IPR013767">
    <property type="entry name" value="PAS_fold"/>
</dbReference>
<evidence type="ECO:0000256" key="10">
    <source>
        <dbReference type="ARBA" id="ARBA00022737"/>
    </source>
</evidence>
<feature type="non-terminal residue" evidence="19">
    <location>
        <position position="209"/>
    </location>
</feature>
<keyword evidence="7" id="KW-0285">Flavoprotein</keyword>
<dbReference type="GO" id="GO:0005524">
    <property type="term" value="F:ATP binding"/>
    <property type="evidence" value="ECO:0007669"/>
    <property type="project" value="UniProtKB-KW"/>
</dbReference>
<keyword evidence="15" id="KW-0843">Virulence</keyword>
<evidence type="ECO:0000259" key="17">
    <source>
        <dbReference type="PROSITE" id="PS50112"/>
    </source>
</evidence>
<keyword evidence="9" id="KW-0808">Transferase</keyword>
<dbReference type="SUPFAM" id="SSF55785">
    <property type="entry name" value="PYP-like sensor domain (PAS domain)"/>
    <property type="match status" value="1"/>
</dbReference>
<gene>
    <name evidence="19" type="ORF">NF348_18195</name>
</gene>
<dbReference type="SMART" id="SM00086">
    <property type="entry name" value="PAC"/>
    <property type="match status" value="1"/>
</dbReference>
<name>A0A9Q4ARU4_9HYPH</name>
<dbReference type="Pfam" id="PF00989">
    <property type="entry name" value="PAS"/>
    <property type="match status" value="1"/>
</dbReference>
<evidence type="ECO:0000256" key="13">
    <source>
        <dbReference type="ARBA" id="ARBA00022840"/>
    </source>
</evidence>
<keyword evidence="5" id="KW-0597">Phosphoprotein</keyword>
<keyword evidence="11" id="KW-0547">Nucleotide-binding</keyword>
<keyword evidence="16" id="KW-0675">Receptor</keyword>
<dbReference type="CDD" id="cd00130">
    <property type="entry name" value="PAS"/>
    <property type="match status" value="1"/>
</dbReference>
<evidence type="ECO:0000256" key="3">
    <source>
        <dbReference type="ARBA" id="ARBA00021740"/>
    </source>
</evidence>
<dbReference type="AlphaFoldDB" id="A0A9Q4ARU4"/>
<dbReference type="InterPro" id="IPR035965">
    <property type="entry name" value="PAS-like_dom_sf"/>
</dbReference>
<keyword evidence="8" id="KW-0288">FMN</keyword>
<dbReference type="SMART" id="SM00911">
    <property type="entry name" value="HWE_HK"/>
    <property type="match status" value="1"/>
</dbReference>
<keyword evidence="20" id="KW-1185">Reference proteome</keyword>
<dbReference type="GO" id="GO:0009881">
    <property type="term" value="F:photoreceptor activity"/>
    <property type="evidence" value="ECO:0007669"/>
    <property type="project" value="UniProtKB-KW"/>
</dbReference>
<feature type="domain" description="PAS" evidence="17">
    <location>
        <begin position="9"/>
        <end position="57"/>
    </location>
</feature>
<dbReference type="PROSITE" id="PS50113">
    <property type="entry name" value="PAC"/>
    <property type="match status" value="1"/>
</dbReference>
<keyword evidence="6" id="KW-0716">Sensory transduction</keyword>
<dbReference type="SMART" id="SM00091">
    <property type="entry name" value="PAS"/>
    <property type="match status" value="1"/>
</dbReference>
<protein>
    <recommendedName>
        <fullName evidence="3">Blue-light-activated histidine kinase</fullName>
        <ecNumber evidence="2">2.7.13.3</ecNumber>
    </recommendedName>
</protein>
<dbReference type="EC" id="2.7.13.3" evidence="2"/>
<evidence type="ECO:0000313" key="19">
    <source>
        <dbReference type="EMBL" id="MCP8889047.1"/>
    </source>
</evidence>
<keyword evidence="14" id="KW-0157">Chromophore</keyword>
<keyword evidence="12" id="KW-0418">Kinase</keyword>
<evidence type="ECO:0000313" key="20">
    <source>
        <dbReference type="Proteomes" id="UP001060275"/>
    </source>
</evidence>
<dbReference type="Proteomes" id="UP001060275">
    <property type="component" value="Unassembled WGS sequence"/>
</dbReference>
<dbReference type="PANTHER" id="PTHR41523">
    <property type="entry name" value="TWO-COMPONENT SYSTEM SENSOR PROTEIN"/>
    <property type="match status" value="1"/>
</dbReference>
<evidence type="ECO:0000256" key="12">
    <source>
        <dbReference type="ARBA" id="ARBA00022777"/>
    </source>
</evidence>
<dbReference type="InterPro" id="IPR000700">
    <property type="entry name" value="PAS-assoc_C"/>
</dbReference>
<evidence type="ECO:0000256" key="6">
    <source>
        <dbReference type="ARBA" id="ARBA00022606"/>
    </source>
</evidence>
<evidence type="ECO:0000256" key="9">
    <source>
        <dbReference type="ARBA" id="ARBA00022679"/>
    </source>
</evidence>
<evidence type="ECO:0000256" key="1">
    <source>
        <dbReference type="ARBA" id="ARBA00000085"/>
    </source>
</evidence>
<dbReference type="InterPro" id="IPR011102">
    <property type="entry name" value="Sig_transdc_His_kinase_HWE"/>
</dbReference>
<keyword evidence="4" id="KW-0600">Photoreceptor protein</keyword>
<evidence type="ECO:0000256" key="4">
    <source>
        <dbReference type="ARBA" id="ARBA00022543"/>
    </source>
</evidence>
<evidence type="ECO:0000256" key="11">
    <source>
        <dbReference type="ARBA" id="ARBA00022741"/>
    </source>
</evidence>
<evidence type="ECO:0000256" key="14">
    <source>
        <dbReference type="ARBA" id="ARBA00022991"/>
    </source>
</evidence>
<dbReference type="GO" id="GO:0006355">
    <property type="term" value="P:regulation of DNA-templated transcription"/>
    <property type="evidence" value="ECO:0007669"/>
    <property type="project" value="InterPro"/>
</dbReference>
<dbReference type="NCBIfam" id="TIGR00229">
    <property type="entry name" value="sensory_box"/>
    <property type="match status" value="1"/>
</dbReference>
<reference evidence="19" key="1">
    <citation type="submission" date="2022-06" db="EMBL/GenBank/DDBJ databases">
        <title>Devosia sp. XJ19-45 genome assembly.</title>
        <authorList>
            <person name="Li B."/>
            <person name="Cai M."/>
            <person name="Nie G."/>
            <person name="Li W."/>
        </authorList>
    </citation>
    <scope>NUCLEOTIDE SEQUENCE</scope>
    <source>
        <strain evidence="19">XJ19-45</strain>
    </source>
</reference>
<organism evidence="19 20">
    <name type="scientific">Devosia ureilytica</name>
    <dbReference type="NCBI Taxonomy" id="2952754"/>
    <lineage>
        <taxon>Bacteria</taxon>
        <taxon>Pseudomonadati</taxon>
        <taxon>Pseudomonadota</taxon>
        <taxon>Alphaproteobacteria</taxon>
        <taxon>Hyphomicrobiales</taxon>
        <taxon>Devosiaceae</taxon>
        <taxon>Devosia</taxon>
    </lineage>
</organism>
<feature type="domain" description="PAC" evidence="18">
    <location>
        <begin position="82"/>
        <end position="134"/>
    </location>
</feature>
<evidence type="ECO:0000256" key="8">
    <source>
        <dbReference type="ARBA" id="ARBA00022643"/>
    </source>
</evidence>
<dbReference type="Pfam" id="PF07536">
    <property type="entry name" value="HWE_HK"/>
    <property type="match status" value="1"/>
</dbReference>
<comment type="caution">
    <text evidence="19">The sequence shown here is derived from an EMBL/GenBank/DDBJ whole genome shotgun (WGS) entry which is preliminary data.</text>
</comment>
<dbReference type="InterPro" id="IPR000014">
    <property type="entry name" value="PAS"/>
</dbReference>
<accession>A0A9Q4ARU4</accession>
<dbReference type="RefSeq" id="WP_254677847.1">
    <property type="nucleotide sequence ID" value="NZ_JAMWDU010000010.1"/>
</dbReference>
<dbReference type="PANTHER" id="PTHR41523:SF8">
    <property type="entry name" value="ETHYLENE RESPONSE SENSOR PROTEIN"/>
    <property type="match status" value="1"/>
</dbReference>
<proteinExistence type="predicted"/>
<evidence type="ECO:0000256" key="16">
    <source>
        <dbReference type="ARBA" id="ARBA00023170"/>
    </source>
</evidence>
<sequence length="209" mass="23473">MIKFSSINNEAWLAALVESSNDAIISKTLDGIVTSWNASAERSFGYTADEMIGQSILKIIPLERHAEEELILECIRRGERLDHFETRRRRKDGTLIDIALTVSPIKDEAGNVLGVSKIARDITEERRGRETQRLLMREVNHRSKNLLAVVEAMVRRSITRSPPADFARRVSARIAALSRTQDLIVRGDWLGVDLSELVLAHAAIVRPPI</sequence>
<keyword evidence="13" id="KW-0067">ATP-binding</keyword>
<dbReference type="PROSITE" id="PS50112">
    <property type="entry name" value="PAS"/>
    <property type="match status" value="1"/>
</dbReference>
<comment type="catalytic activity">
    <reaction evidence="1">
        <text>ATP + protein L-histidine = ADP + protein N-phospho-L-histidine.</text>
        <dbReference type="EC" id="2.7.13.3"/>
    </reaction>
</comment>
<evidence type="ECO:0000259" key="18">
    <source>
        <dbReference type="PROSITE" id="PS50113"/>
    </source>
</evidence>
<dbReference type="EMBL" id="JAMWDU010000010">
    <property type="protein sequence ID" value="MCP8889047.1"/>
    <property type="molecule type" value="Genomic_DNA"/>
</dbReference>
<evidence type="ECO:0000256" key="7">
    <source>
        <dbReference type="ARBA" id="ARBA00022630"/>
    </source>
</evidence>
<dbReference type="Gene3D" id="3.30.450.20">
    <property type="entry name" value="PAS domain"/>
    <property type="match status" value="1"/>
</dbReference>
<dbReference type="InterPro" id="IPR001610">
    <property type="entry name" value="PAC"/>
</dbReference>
<evidence type="ECO:0000256" key="5">
    <source>
        <dbReference type="ARBA" id="ARBA00022553"/>
    </source>
</evidence>
<evidence type="ECO:0000256" key="2">
    <source>
        <dbReference type="ARBA" id="ARBA00012438"/>
    </source>
</evidence>